<accession>A0A0F9I5H2</accession>
<sequence length="133" mass="15168">MYVMLPRLLSDYNGRSWGKNHCNALQIIGDSLIEMRGGPPFNKQVLGNKANSLSRDIVLVKCVGRPLALFTEYILGDYVLQKRYVRAWGNLSVDINLCSYDIDRSLAARRNKGFKSYDFITEIKSYLKIITSL</sequence>
<dbReference type="EMBL" id="LAZR01020392">
    <property type="protein sequence ID" value="KKL89060.1"/>
    <property type="molecule type" value="Genomic_DNA"/>
</dbReference>
<reference evidence="1" key="1">
    <citation type="journal article" date="2015" name="Nature">
        <title>Complex archaea that bridge the gap between prokaryotes and eukaryotes.</title>
        <authorList>
            <person name="Spang A."/>
            <person name="Saw J.H."/>
            <person name="Jorgensen S.L."/>
            <person name="Zaremba-Niedzwiedzka K."/>
            <person name="Martijn J."/>
            <person name="Lind A.E."/>
            <person name="van Eijk R."/>
            <person name="Schleper C."/>
            <person name="Guy L."/>
            <person name="Ettema T.J."/>
        </authorList>
    </citation>
    <scope>NUCLEOTIDE SEQUENCE</scope>
</reference>
<organism evidence="1">
    <name type="scientific">marine sediment metagenome</name>
    <dbReference type="NCBI Taxonomy" id="412755"/>
    <lineage>
        <taxon>unclassified sequences</taxon>
        <taxon>metagenomes</taxon>
        <taxon>ecological metagenomes</taxon>
    </lineage>
</organism>
<dbReference type="AlphaFoldDB" id="A0A0F9I5H2"/>
<protein>
    <submittedName>
        <fullName evidence="1">Uncharacterized protein</fullName>
    </submittedName>
</protein>
<evidence type="ECO:0000313" key="1">
    <source>
        <dbReference type="EMBL" id="KKL89060.1"/>
    </source>
</evidence>
<comment type="caution">
    <text evidence="1">The sequence shown here is derived from an EMBL/GenBank/DDBJ whole genome shotgun (WGS) entry which is preliminary data.</text>
</comment>
<gene>
    <name evidence="1" type="ORF">LCGC14_1918450</name>
</gene>
<name>A0A0F9I5H2_9ZZZZ</name>
<proteinExistence type="predicted"/>